<name>A0A9D6L4L0_UNCEI</name>
<keyword evidence="4 6" id="KW-1133">Transmembrane helix</keyword>
<evidence type="ECO:0000313" key="9">
    <source>
        <dbReference type="Proteomes" id="UP000807850"/>
    </source>
</evidence>
<dbReference type="Proteomes" id="UP000807850">
    <property type="component" value="Unassembled WGS sequence"/>
</dbReference>
<dbReference type="EMBL" id="JACQAY010000003">
    <property type="protein sequence ID" value="MBI3538661.1"/>
    <property type="molecule type" value="Genomic_DNA"/>
</dbReference>
<accession>A0A9D6L4L0</accession>
<dbReference type="Pfam" id="PF04024">
    <property type="entry name" value="PspC"/>
    <property type="match status" value="1"/>
</dbReference>
<protein>
    <submittedName>
        <fullName evidence="8">PspC domain-containing protein</fullName>
    </submittedName>
</protein>
<reference evidence="8" key="1">
    <citation type="submission" date="2020-07" db="EMBL/GenBank/DDBJ databases">
        <title>Huge and variable diversity of episymbiotic CPR bacteria and DPANN archaea in groundwater ecosystems.</title>
        <authorList>
            <person name="He C.Y."/>
            <person name="Keren R."/>
            <person name="Whittaker M."/>
            <person name="Farag I.F."/>
            <person name="Doudna J."/>
            <person name="Cate J.H.D."/>
            <person name="Banfield J.F."/>
        </authorList>
    </citation>
    <scope>NUCLEOTIDE SEQUENCE</scope>
    <source>
        <strain evidence="8">NC_groundwater_928_Pr1_S-0.2um_72_17</strain>
    </source>
</reference>
<evidence type="ECO:0000313" key="8">
    <source>
        <dbReference type="EMBL" id="MBI3538661.1"/>
    </source>
</evidence>
<evidence type="ECO:0000256" key="1">
    <source>
        <dbReference type="ARBA" id="ARBA00004162"/>
    </source>
</evidence>
<evidence type="ECO:0000259" key="7">
    <source>
        <dbReference type="Pfam" id="PF04024"/>
    </source>
</evidence>
<evidence type="ECO:0000256" key="6">
    <source>
        <dbReference type="SAM" id="Phobius"/>
    </source>
</evidence>
<comment type="subcellular location">
    <subcellularLocation>
        <location evidence="1">Cell membrane</location>
        <topology evidence="1">Single-pass membrane protein</topology>
    </subcellularLocation>
</comment>
<dbReference type="PANTHER" id="PTHR33885:SF3">
    <property type="entry name" value="PHAGE SHOCK PROTEIN C"/>
    <property type="match status" value="1"/>
</dbReference>
<dbReference type="InterPro" id="IPR052027">
    <property type="entry name" value="PspC"/>
</dbReference>
<dbReference type="PANTHER" id="PTHR33885">
    <property type="entry name" value="PHAGE SHOCK PROTEIN C"/>
    <property type="match status" value="1"/>
</dbReference>
<dbReference type="GO" id="GO:0005886">
    <property type="term" value="C:plasma membrane"/>
    <property type="evidence" value="ECO:0007669"/>
    <property type="project" value="UniProtKB-SubCell"/>
</dbReference>
<keyword evidence="3 6" id="KW-0812">Transmembrane</keyword>
<organism evidence="8 9">
    <name type="scientific">Eiseniibacteriota bacterium</name>
    <dbReference type="NCBI Taxonomy" id="2212470"/>
    <lineage>
        <taxon>Bacteria</taxon>
        <taxon>Candidatus Eiseniibacteriota</taxon>
    </lineage>
</organism>
<dbReference type="InterPro" id="IPR007168">
    <property type="entry name" value="Phageshock_PspC_N"/>
</dbReference>
<proteinExistence type="predicted"/>
<evidence type="ECO:0000256" key="2">
    <source>
        <dbReference type="ARBA" id="ARBA00022475"/>
    </source>
</evidence>
<evidence type="ECO:0000256" key="5">
    <source>
        <dbReference type="ARBA" id="ARBA00023136"/>
    </source>
</evidence>
<comment type="caution">
    <text evidence="8">The sequence shown here is derived from an EMBL/GenBank/DDBJ whole genome shotgun (WGS) entry which is preliminary data.</text>
</comment>
<dbReference type="AlphaFoldDB" id="A0A9D6L4L0"/>
<feature type="domain" description="Phage shock protein PspC N-terminal" evidence="7">
    <location>
        <begin position="7"/>
        <end position="64"/>
    </location>
</feature>
<keyword evidence="5 6" id="KW-0472">Membrane</keyword>
<evidence type="ECO:0000256" key="3">
    <source>
        <dbReference type="ARBA" id="ARBA00022692"/>
    </source>
</evidence>
<keyword evidence="2" id="KW-1003">Cell membrane</keyword>
<gene>
    <name evidence="8" type="ORF">HY076_00090</name>
</gene>
<sequence>MSDGPARRLYRSRTDKKIAGVCGGLAKYFGIDPVIPRVIWVILILAAGTGLLAYAIAWIVIPMEPA</sequence>
<feature type="transmembrane region" description="Helical" evidence="6">
    <location>
        <begin position="38"/>
        <end position="61"/>
    </location>
</feature>
<evidence type="ECO:0000256" key="4">
    <source>
        <dbReference type="ARBA" id="ARBA00022989"/>
    </source>
</evidence>